<name>A0A834GCE3_RHOSS</name>
<dbReference type="Proteomes" id="UP000626092">
    <property type="component" value="Unassembled WGS sequence"/>
</dbReference>
<dbReference type="OrthoDB" id="1928976at2759"/>
<organism evidence="1 2">
    <name type="scientific">Rhododendron simsii</name>
    <name type="common">Sims's rhododendron</name>
    <dbReference type="NCBI Taxonomy" id="118357"/>
    <lineage>
        <taxon>Eukaryota</taxon>
        <taxon>Viridiplantae</taxon>
        <taxon>Streptophyta</taxon>
        <taxon>Embryophyta</taxon>
        <taxon>Tracheophyta</taxon>
        <taxon>Spermatophyta</taxon>
        <taxon>Magnoliopsida</taxon>
        <taxon>eudicotyledons</taxon>
        <taxon>Gunneridae</taxon>
        <taxon>Pentapetalae</taxon>
        <taxon>asterids</taxon>
        <taxon>Ericales</taxon>
        <taxon>Ericaceae</taxon>
        <taxon>Ericoideae</taxon>
        <taxon>Rhodoreae</taxon>
        <taxon>Rhododendron</taxon>
    </lineage>
</organism>
<evidence type="ECO:0000313" key="1">
    <source>
        <dbReference type="EMBL" id="KAF7128059.1"/>
    </source>
</evidence>
<evidence type="ECO:0000313" key="2">
    <source>
        <dbReference type="Proteomes" id="UP000626092"/>
    </source>
</evidence>
<sequence>MSNPTLESWITLLFSVKQAEKHLQRTVELLQKNNVGVVICDERELNAIRIREEKQRAQAIAAEKQQANRMGKGKQKVTCADKRKDNALVQVSVLFY</sequence>
<protein>
    <submittedName>
        <fullName evidence="1">Uncharacterized protein</fullName>
    </submittedName>
</protein>
<dbReference type="EMBL" id="WJXA01000011">
    <property type="protein sequence ID" value="KAF7128059.1"/>
    <property type="molecule type" value="Genomic_DNA"/>
</dbReference>
<proteinExistence type="predicted"/>
<gene>
    <name evidence="1" type="ORF">RHSIM_Rhsim11G0025600</name>
</gene>
<keyword evidence="2" id="KW-1185">Reference proteome</keyword>
<accession>A0A834GCE3</accession>
<reference evidence="1" key="1">
    <citation type="submission" date="2019-11" db="EMBL/GenBank/DDBJ databases">
        <authorList>
            <person name="Liu Y."/>
            <person name="Hou J."/>
            <person name="Li T.-Q."/>
            <person name="Guan C.-H."/>
            <person name="Wu X."/>
            <person name="Wu H.-Z."/>
            <person name="Ling F."/>
            <person name="Zhang R."/>
            <person name="Shi X.-G."/>
            <person name="Ren J.-P."/>
            <person name="Chen E.-F."/>
            <person name="Sun J.-M."/>
        </authorList>
    </citation>
    <scope>NUCLEOTIDE SEQUENCE</scope>
    <source>
        <strain evidence="1">Adult_tree_wgs_1</strain>
        <tissue evidence="1">Leaves</tissue>
    </source>
</reference>
<comment type="caution">
    <text evidence="1">The sequence shown here is derived from an EMBL/GenBank/DDBJ whole genome shotgun (WGS) entry which is preliminary data.</text>
</comment>
<dbReference type="AlphaFoldDB" id="A0A834GCE3"/>